<dbReference type="Gene3D" id="3.40.570.10">
    <property type="entry name" value="Extracellular Endonuclease, subunit A"/>
    <property type="match status" value="1"/>
</dbReference>
<feature type="chain" id="PRO_5029634563" evidence="1">
    <location>
        <begin position="17"/>
        <end position="271"/>
    </location>
</feature>
<feature type="non-terminal residue" evidence="4">
    <location>
        <position position="1"/>
    </location>
</feature>
<dbReference type="PANTHER" id="PTHR21472">
    <property type="entry name" value="ENDONUCLEASE DOMAIN-CONTAINING 1 PROTEIN ENDOD1"/>
    <property type="match status" value="1"/>
</dbReference>
<gene>
    <name evidence="4" type="primary">Endod1_1</name>
    <name evidence="4" type="ORF">JACJAC_R12231</name>
</gene>
<feature type="non-terminal residue" evidence="4">
    <location>
        <position position="271"/>
    </location>
</feature>
<name>A0A7L2YHT3_JACJC</name>
<dbReference type="InterPro" id="IPR044925">
    <property type="entry name" value="His-Me_finger_sf"/>
</dbReference>
<organism evidence="4 5">
    <name type="scientific">Jacana jacana</name>
    <name type="common">Wattled jacana</name>
    <name type="synonym">Parra jacana</name>
    <dbReference type="NCBI Taxonomy" id="54508"/>
    <lineage>
        <taxon>Eukaryota</taxon>
        <taxon>Metazoa</taxon>
        <taxon>Chordata</taxon>
        <taxon>Craniata</taxon>
        <taxon>Vertebrata</taxon>
        <taxon>Euteleostomi</taxon>
        <taxon>Archelosauria</taxon>
        <taxon>Archosauria</taxon>
        <taxon>Dinosauria</taxon>
        <taxon>Saurischia</taxon>
        <taxon>Theropoda</taxon>
        <taxon>Coelurosauria</taxon>
        <taxon>Aves</taxon>
        <taxon>Neognathae</taxon>
        <taxon>Neoaves</taxon>
        <taxon>Charadriiformes</taxon>
        <taxon>Jacanidae</taxon>
        <taxon>Jacana</taxon>
    </lineage>
</organism>
<dbReference type="GO" id="GO:0046872">
    <property type="term" value="F:metal ion binding"/>
    <property type="evidence" value="ECO:0007669"/>
    <property type="project" value="InterPro"/>
</dbReference>
<dbReference type="OrthoDB" id="69221at2759"/>
<dbReference type="AlphaFoldDB" id="A0A7L2YHT3"/>
<dbReference type="Pfam" id="PF01223">
    <property type="entry name" value="Endonuclease_NS"/>
    <property type="match status" value="1"/>
</dbReference>
<dbReference type="InterPro" id="IPR039015">
    <property type="entry name" value="ENDOD1"/>
</dbReference>
<keyword evidence="1" id="KW-0732">Signal</keyword>
<feature type="signal peptide" evidence="1">
    <location>
        <begin position="1"/>
        <end position="16"/>
    </location>
</feature>
<dbReference type="EMBL" id="VZTM01012521">
    <property type="protein sequence ID" value="NXS94432.1"/>
    <property type="molecule type" value="Genomic_DNA"/>
</dbReference>
<dbReference type="GO" id="GO:0003676">
    <property type="term" value="F:nucleic acid binding"/>
    <property type="evidence" value="ECO:0007669"/>
    <property type="project" value="InterPro"/>
</dbReference>
<proteinExistence type="predicted"/>
<dbReference type="GO" id="GO:0016787">
    <property type="term" value="F:hydrolase activity"/>
    <property type="evidence" value="ECO:0007669"/>
    <property type="project" value="InterPro"/>
</dbReference>
<reference evidence="4 5" key="1">
    <citation type="submission" date="2019-09" db="EMBL/GenBank/DDBJ databases">
        <title>Bird 10,000 Genomes (B10K) Project - Family phase.</title>
        <authorList>
            <person name="Zhang G."/>
        </authorList>
    </citation>
    <scope>NUCLEOTIDE SEQUENCE [LARGE SCALE GENOMIC DNA]</scope>
    <source>
        <strain evidence="4">B10K-DU-002-59</strain>
        <tissue evidence="4">Muscle</tissue>
    </source>
</reference>
<dbReference type="PANTHER" id="PTHR21472:SF26">
    <property type="entry name" value="ENDONUCLEASE DOMAIN CONTAINING 1"/>
    <property type="match status" value="1"/>
</dbReference>
<feature type="domain" description="ENPP1-3/EXOG-like endonuclease/phosphodiesterase" evidence="2">
    <location>
        <begin position="54"/>
        <end position="264"/>
    </location>
</feature>
<evidence type="ECO:0000259" key="2">
    <source>
        <dbReference type="SMART" id="SM00477"/>
    </source>
</evidence>
<sequence length="271" mass="30648">LLLLQVLVSCLWLGHSEVVTSFQSCPQFFIDEAPPNEALVPDNPAWICQRFNNQYHYATLYNRDLRIPVYSAYRYDPGNGQRPKIWMVEPQLIGRQYPRDMKTQDNLMNTTNVTLQQIANSQAISDDYKNLTGLNRGHLNPRCHQPNSNSIMATFTLTNIIPQNEKLNGGAWNNYEVTTMGSMSQGCRTTYVVVGAVPGNNFIASGRVNIPSYIWSAACCQISNTQRKSWAVIAVNANNPVQNITLRDLENRLTQYYGKGQVSLFHPDCPR</sequence>
<dbReference type="SMART" id="SM00477">
    <property type="entry name" value="NUC"/>
    <property type="match status" value="1"/>
</dbReference>
<comment type="caution">
    <text evidence="4">The sequence shown here is derived from an EMBL/GenBank/DDBJ whole genome shotgun (WGS) entry which is preliminary data.</text>
</comment>
<dbReference type="SMART" id="SM00892">
    <property type="entry name" value="Endonuclease_NS"/>
    <property type="match status" value="1"/>
</dbReference>
<evidence type="ECO:0000313" key="5">
    <source>
        <dbReference type="Proteomes" id="UP000550086"/>
    </source>
</evidence>
<protein>
    <submittedName>
        <fullName evidence="4">ENDD1 protein</fullName>
    </submittedName>
</protein>
<feature type="domain" description="DNA/RNA non-specific endonuclease/pyrophosphatase/phosphodiesterase" evidence="3">
    <location>
        <begin position="53"/>
        <end position="259"/>
    </location>
</feature>
<dbReference type="InterPro" id="IPR044929">
    <property type="entry name" value="DNA/RNA_non-sp_Endonuclease_sf"/>
</dbReference>
<evidence type="ECO:0000256" key="1">
    <source>
        <dbReference type="SAM" id="SignalP"/>
    </source>
</evidence>
<evidence type="ECO:0000313" key="4">
    <source>
        <dbReference type="EMBL" id="NXS94432.1"/>
    </source>
</evidence>
<keyword evidence="5" id="KW-1185">Reference proteome</keyword>
<dbReference type="SUPFAM" id="SSF54060">
    <property type="entry name" value="His-Me finger endonucleases"/>
    <property type="match status" value="1"/>
</dbReference>
<dbReference type="Proteomes" id="UP000550086">
    <property type="component" value="Unassembled WGS sequence"/>
</dbReference>
<dbReference type="InterPro" id="IPR001604">
    <property type="entry name" value="Endo_G_ENPP1-like_dom"/>
</dbReference>
<evidence type="ECO:0000259" key="3">
    <source>
        <dbReference type="SMART" id="SM00892"/>
    </source>
</evidence>
<accession>A0A7L2YHT3</accession>
<dbReference type="InterPro" id="IPR020821">
    <property type="entry name" value="ENPP1-3/EXOG-like_nuc-like"/>
</dbReference>